<dbReference type="AlphaFoldDB" id="T1FQC6"/>
<dbReference type="KEGG" id="hro:HELRODRAFT_188776"/>
<protein>
    <submittedName>
        <fullName evidence="2 3">Uncharacterized protein</fullName>
    </submittedName>
</protein>
<feature type="region of interest" description="Disordered" evidence="1">
    <location>
        <begin position="1"/>
        <end position="29"/>
    </location>
</feature>
<reference evidence="2 4" key="2">
    <citation type="journal article" date="2013" name="Nature">
        <title>Insights into bilaterian evolution from three spiralian genomes.</title>
        <authorList>
            <person name="Simakov O."/>
            <person name="Marletaz F."/>
            <person name="Cho S.J."/>
            <person name="Edsinger-Gonzales E."/>
            <person name="Havlak P."/>
            <person name="Hellsten U."/>
            <person name="Kuo D.H."/>
            <person name="Larsson T."/>
            <person name="Lv J."/>
            <person name="Arendt D."/>
            <person name="Savage R."/>
            <person name="Osoegawa K."/>
            <person name="de Jong P."/>
            <person name="Grimwood J."/>
            <person name="Chapman J.A."/>
            <person name="Shapiro H."/>
            <person name="Aerts A."/>
            <person name="Otillar R.P."/>
            <person name="Terry A.Y."/>
            <person name="Boore J.L."/>
            <person name="Grigoriev I.V."/>
            <person name="Lindberg D.R."/>
            <person name="Seaver E.C."/>
            <person name="Weisblat D.A."/>
            <person name="Putnam N.H."/>
            <person name="Rokhsar D.S."/>
        </authorList>
    </citation>
    <scope>NUCLEOTIDE SEQUENCE</scope>
</reference>
<organism evidence="3 4">
    <name type="scientific">Helobdella robusta</name>
    <name type="common">Californian leech</name>
    <dbReference type="NCBI Taxonomy" id="6412"/>
    <lineage>
        <taxon>Eukaryota</taxon>
        <taxon>Metazoa</taxon>
        <taxon>Spiralia</taxon>
        <taxon>Lophotrochozoa</taxon>
        <taxon>Annelida</taxon>
        <taxon>Clitellata</taxon>
        <taxon>Hirudinea</taxon>
        <taxon>Rhynchobdellida</taxon>
        <taxon>Glossiphoniidae</taxon>
        <taxon>Helobdella</taxon>
    </lineage>
</organism>
<reference evidence="3" key="3">
    <citation type="submission" date="2015-06" db="UniProtKB">
        <authorList>
            <consortium name="EnsemblMetazoa"/>
        </authorList>
    </citation>
    <scope>IDENTIFICATION</scope>
</reference>
<reference evidence="4" key="1">
    <citation type="submission" date="2012-12" db="EMBL/GenBank/DDBJ databases">
        <authorList>
            <person name="Hellsten U."/>
            <person name="Grimwood J."/>
            <person name="Chapman J.A."/>
            <person name="Shapiro H."/>
            <person name="Aerts A."/>
            <person name="Otillar R.P."/>
            <person name="Terry A.Y."/>
            <person name="Boore J.L."/>
            <person name="Simakov O."/>
            <person name="Marletaz F."/>
            <person name="Cho S.-J."/>
            <person name="Edsinger-Gonzales E."/>
            <person name="Havlak P."/>
            <person name="Kuo D.-H."/>
            <person name="Larsson T."/>
            <person name="Lv J."/>
            <person name="Arendt D."/>
            <person name="Savage R."/>
            <person name="Osoegawa K."/>
            <person name="de Jong P."/>
            <person name="Lindberg D.R."/>
            <person name="Seaver E.C."/>
            <person name="Weisblat D.A."/>
            <person name="Putnam N.H."/>
            <person name="Grigoriev I.V."/>
            <person name="Rokhsar D.S."/>
        </authorList>
    </citation>
    <scope>NUCLEOTIDE SEQUENCE</scope>
</reference>
<dbReference type="EMBL" id="KB096742">
    <property type="protein sequence ID" value="ESO02615.1"/>
    <property type="molecule type" value="Genomic_DNA"/>
</dbReference>
<dbReference type="InParanoid" id="T1FQC6"/>
<feature type="region of interest" description="Disordered" evidence="1">
    <location>
        <begin position="95"/>
        <end position="115"/>
    </location>
</feature>
<evidence type="ECO:0000313" key="4">
    <source>
        <dbReference type="Proteomes" id="UP000015101"/>
    </source>
</evidence>
<dbReference type="GeneID" id="20211023"/>
<dbReference type="Proteomes" id="UP000015101">
    <property type="component" value="Unassembled WGS sequence"/>
</dbReference>
<dbReference type="EMBL" id="AMQM01000962">
    <property type="status" value="NOT_ANNOTATED_CDS"/>
    <property type="molecule type" value="Genomic_DNA"/>
</dbReference>
<feature type="compositionally biased region" description="Low complexity" evidence="1">
    <location>
        <begin position="9"/>
        <end position="25"/>
    </location>
</feature>
<feature type="region of interest" description="Disordered" evidence="1">
    <location>
        <begin position="217"/>
        <end position="240"/>
    </location>
</feature>
<keyword evidence="4" id="KW-1185">Reference proteome</keyword>
<gene>
    <name evidence="3" type="primary">20211023</name>
    <name evidence="2" type="ORF">HELRODRAFT_188776</name>
</gene>
<dbReference type="HOGENOM" id="CLU_617184_0_0_1"/>
<dbReference type="RefSeq" id="XP_009020023.1">
    <property type="nucleotide sequence ID" value="XM_009021775.1"/>
</dbReference>
<evidence type="ECO:0000313" key="2">
    <source>
        <dbReference type="EMBL" id="ESO02615.1"/>
    </source>
</evidence>
<feature type="compositionally biased region" description="Low complexity" evidence="1">
    <location>
        <begin position="225"/>
        <end position="240"/>
    </location>
</feature>
<evidence type="ECO:0000256" key="1">
    <source>
        <dbReference type="SAM" id="MobiDB-lite"/>
    </source>
</evidence>
<dbReference type="CTD" id="20211023"/>
<name>T1FQC6_HELRO</name>
<evidence type="ECO:0000313" key="3">
    <source>
        <dbReference type="EnsemblMetazoa" id="HelroP188776"/>
    </source>
</evidence>
<accession>T1FQC6</accession>
<proteinExistence type="predicted"/>
<feature type="compositionally biased region" description="Acidic residues" evidence="1">
    <location>
        <begin position="134"/>
        <end position="143"/>
    </location>
</feature>
<dbReference type="OrthoDB" id="1914453at2759"/>
<dbReference type="EnsemblMetazoa" id="HelroT188776">
    <property type="protein sequence ID" value="HelroP188776"/>
    <property type="gene ID" value="HelroG188776"/>
</dbReference>
<sequence>MASNKRKISSLYNSSNNENSQNKNSKIFPNWPNEMEFSSLNSLLKKKCTKKELLDVSKKTLFPDKHDFFARNTNKNRNSILNKVYKAAFQSSFCERDNDDDNNKKKTNHKNKNINSSTVTFTRKTGNTFDEFYIESDNDDDDKDTTVNNNSNNNKRDDDEDDVTKIADYDDDSHRSQSSSQWSDLTQSTINTAYKLCNNYHGDEDDNYVTSFNQLTNQESSSSINQEKSTNQKSSSSTNQKFSSLINKFATPTKHCNYNCSDLEQIDSGKKRKKFIVGGLAERLKQIVDGQKRDKLFSVHRYKNSIIRDDDVNPGPVAPADPDPTFQVRLTSHGSVKNHLVMFDCVLVIVSPAVVENVSAAIVQYKVLVRREMVLKENLCEMSLLNIYPPWYIFFKFSSLIDDDDDSSNDDDDDVLCPSLLCLCFLCVNFHLVICLVVYCCLGQ</sequence>
<feature type="region of interest" description="Disordered" evidence="1">
    <location>
        <begin position="134"/>
        <end position="163"/>
    </location>
</feature>